<dbReference type="Pfam" id="PF01753">
    <property type="entry name" value="zf-MYND"/>
    <property type="match status" value="1"/>
</dbReference>
<dbReference type="GeneID" id="54575724"/>
<dbReference type="GO" id="GO:0000981">
    <property type="term" value="F:DNA-binding transcription factor activity, RNA polymerase II-specific"/>
    <property type="evidence" value="ECO:0007669"/>
    <property type="project" value="TreeGrafter"/>
</dbReference>
<feature type="compositionally biased region" description="Pro residues" evidence="5">
    <location>
        <begin position="1128"/>
        <end position="1138"/>
    </location>
</feature>
<dbReference type="PANTHER" id="PTHR10237:SF15">
    <property type="entry name" value="LD37257P"/>
    <property type="match status" value="1"/>
</dbReference>
<gene>
    <name evidence="7" type="ORF">BU26DRAFT_347595</name>
</gene>
<feature type="domain" description="MYND-type" evidence="6">
    <location>
        <begin position="1163"/>
        <end position="1206"/>
    </location>
</feature>
<dbReference type="GO" id="GO:0005634">
    <property type="term" value="C:nucleus"/>
    <property type="evidence" value="ECO:0007669"/>
    <property type="project" value="TreeGrafter"/>
</dbReference>
<evidence type="ECO:0000256" key="1">
    <source>
        <dbReference type="ARBA" id="ARBA00022723"/>
    </source>
</evidence>
<dbReference type="Proteomes" id="UP000800094">
    <property type="component" value="Unassembled WGS sequence"/>
</dbReference>
<organism evidence="7 8">
    <name type="scientific">Trematosphaeria pertusa</name>
    <dbReference type="NCBI Taxonomy" id="390896"/>
    <lineage>
        <taxon>Eukaryota</taxon>
        <taxon>Fungi</taxon>
        <taxon>Dikarya</taxon>
        <taxon>Ascomycota</taxon>
        <taxon>Pezizomycotina</taxon>
        <taxon>Dothideomycetes</taxon>
        <taxon>Pleosporomycetidae</taxon>
        <taxon>Pleosporales</taxon>
        <taxon>Massarineae</taxon>
        <taxon>Trematosphaeriaceae</taxon>
        <taxon>Trematosphaeria</taxon>
    </lineage>
</organism>
<dbReference type="InterPro" id="IPR027974">
    <property type="entry name" value="DUF4470"/>
</dbReference>
<evidence type="ECO:0000313" key="7">
    <source>
        <dbReference type="EMBL" id="KAF2247403.1"/>
    </source>
</evidence>
<evidence type="ECO:0000256" key="5">
    <source>
        <dbReference type="SAM" id="MobiDB-lite"/>
    </source>
</evidence>
<dbReference type="InterPro" id="IPR024119">
    <property type="entry name" value="TF_DEAF-1"/>
</dbReference>
<accession>A0A6A6ID26</accession>
<dbReference type="OrthoDB" id="432970at2759"/>
<protein>
    <recommendedName>
        <fullName evidence="6">MYND-type domain-containing protein</fullName>
    </recommendedName>
</protein>
<dbReference type="PROSITE" id="PS50865">
    <property type="entry name" value="ZF_MYND_2"/>
    <property type="match status" value="1"/>
</dbReference>
<dbReference type="AlphaFoldDB" id="A0A6A6ID26"/>
<keyword evidence="1" id="KW-0479">Metal-binding</keyword>
<evidence type="ECO:0000313" key="8">
    <source>
        <dbReference type="Proteomes" id="UP000800094"/>
    </source>
</evidence>
<dbReference type="InterPro" id="IPR002893">
    <property type="entry name" value="Znf_MYND"/>
</dbReference>
<dbReference type="Gene3D" id="6.10.140.2220">
    <property type="match status" value="1"/>
</dbReference>
<reference evidence="7" key="1">
    <citation type="journal article" date="2020" name="Stud. Mycol.">
        <title>101 Dothideomycetes genomes: a test case for predicting lifestyles and emergence of pathogens.</title>
        <authorList>
            <person name="Haridas S."/>
            <person name="Albert R."/>
            <person name="Binder M."/>
            <person name="Bloem J."/>
            <person name="Labutti K."/>
            <person name="Salamov A."/>
            <person name="Andreopoulos B."/>
            <person name="Baker S."/>
            <person name="Barry K."/>
            <person name="Bills G."/>
            <person name="Bluhm B."/>
            <person name="Cannon C."/>
            <person name="Castanera R."/>
            <person name="Culley D."/>
            <person name="Daum C."/>
            <person name="Ezra D."/>
            <person name="Gonzalez J."/>
            <person name="Henrissat B."/>
            <person name="Kuo A."/>
            <person name="Liang C."/>
            <person name="Lipzen A."/>
            <person name="Lutzoni F."/>
            <person name="Magnuson J."/>
            <person name="Mondo S."/>
            <person name="Nolan M."/>
            <person name="Ohm R."/>
            <person name="Pangilinan J."/>
            <person name="Park H.-J."/>
            <person name="Ramirez L."/>
            <person name="Alfaro M."/>
            <person name="Sun H."/>
            <person name="Tritt A."/>
            <person name="Yoshinaga Y."/>
            <person name="Zwiers L.-H."/>
            <person name="Turgeon B."/>
            <person name="Goodwin S."/>
            <person name="Spatafora J."/>
            <person name="Crous P."/>
            <person name="Grigoriev I."/>
        </authorList>
    </citation>
    <scope>NUCLEOTIDE SEQUENCE</scope>
    <source>
        <strain evidence="7">CBS 122368</strain>
    </source>
</reference>
<evidence type="ECO:0000256" key="3">
    <source>
        <dbReference type="ARBA" id="ARBA00022833"/>
    </source>
</evidence>
<dbReference type="SUPFAM" id="SSF144232">
    <property type="entry name" value="HIT/MYND zinc finger-like"/>
    <property type="match status" value="1"/>
</dbReference>
<dbReference type="PANTHER" id="PTHR10237">
    <property type="entry name" value="DEFORMED EPIDERMAL AUTOREGULATORY FACTOR 1 HOMOLOG SUPPRESSIN"/>
    <property type="match status" value="1"/>
</dbReference>
<keyword evidence="2 4" id="KW-0863">Zinc-finger</keyword>
<dbReference type="EMBL" id="ML987197">
    <property type="protein sequence ID" value="KAF2247403.1"/>
    <property type="molecule type" value="Genomic_DNA"/>
</dbReference>
<dbReference type="GO" id="GO:0008270">
    <property type="term" value="F:zinc ion binding"/>
    <property type="evidence" value="ECO:0007669"/>
    <property type="project" value="UniProtKB-KW"/>
</dbReference>
<feature type="compositionally biased region" description="Basic residues" evidence="5">
    <location>
        <begin position="1139"/>
        <end position="1149"/>
    </location>
</feature>
<evidence type="ECO:0000256" key="2">
    <source>
        <dbReference type="ARBA" id="ARBA00022771"/>
    </source>
</evidence>
<keyword evidence="3" id="KW-0862">Zinc</keyword>
<name>A0A6A6ID26_9PLEO</name>
<keyword evidence="8" id="KW-1185">Reference proteome</keyword>
<dbReference type="Pfam" id="PF14737">
    <property type="entry name" value="DUF4470"/>
    <property type="match status" value="1"/>
</dbReference>
<feature type="region of interest" description="Disordered" evidence="5">
    <location>
        <begin position="1122"/>
        <end position="1149"/>
    </location>
</feature>
<sequence>MSLKTAHLHPLSFLYPVGNTPAVCFTQTLPPDKNASLLLLGCGDVRSILFTAYAGIGLGDRKLDYTCCDLEAEIIARNILILSLILDNSNGDNDRLIWNIYYHVFVDKESLELLRKQSGKLLGHAASVDEWQNGPYGSTIRFCDTITFDRVLRLWKFYSIDSTHKEEYKKQQQMLKFQWKAVQALRREKIGVNGVVLDNLRATFPVRTLDAFNNTVEQYKAFWQSGTMIKDKKVLRTMTFANPMFACLRSGLMLHYGIDPLGGFHLAPVYARLSDESSLNFGNSAVNAAMGQFSAWSNAFRTSRHQIALRFVNADAIAFCNVLQHHRVHGETATANWYRTNSEYSALVLDTTDYGNDGQAPMSFHVIDTSNLVDHIGSLNILAACSPLLFKQPTSVLRTEMLLPREANIMETAELLLCGDLPSTALLFGLKPIQYWTNANATWRVTDYLLQSSDPHADALRKIMSREVILWKPLEIPGLHYDAPNLAKFLYGIYIEMFQDESWGRKFSVLGMQMSRVVDKFKQFDLYTRASLSTVLCTIRRSGVVEWPKFILTFLDLVLSDQELNMGAHYFQSLVVHAHILGLCNVQQSPWFSPTSFLHDLAKGPFRRWKDVPPVVCVTLSVPHSALAPFQSKNVGSRICHLGLRSSITPKENFFPDIQLGFGTVTDSGTAFTNDYSIRISDDERGWEGTDPLLISALVPVAFLVEYGDPACNVLFALKSTLTTTMFVPSLGLDLVLHKSTVGQTDVFVTKHRPNMGGNISIDCAMVPKETTGEALAVQVRPSFNDAATKIMALQAHYDLLSTDLKTCLRDGATIEFVLPEPFILVLKIGGRVVHKMELSLPLNEEKGKGKIARKSSWVEYSAPLVGLNGLAARPDMMFPIHMDSSGALLDHLHYLTPNVLPTLQIGKVSRHADWLVAHISPLTTMSHSETMVYNNCMALKLSNKPGRLGLKESLCSIFMHVLGLQGLVQTTVFRLHGQSRDIAHFYVDNLRMDLHNQTVFLDAALVPLSSDILAGFNEGSKKLDNHTAAVIKLDDDEVPFWKHLIPASAERCRQWKHKATCEYGSEGKMPLSTDLDKPFVCSCGLGVFPQGYLKGMKNFHRVAKYAIRVAIPVVFSSPISPDEAPNAPRPSPSNPPKAPHKAHGKSRAVPRIADLDAKKNACFECGAKKAKNGAALMKCARCKFAQYCSAECQKANWVEEHRIICKQLLDLSKGD</sequence>
<proteinExistence type="predicted"/>
<evidence type="ECO:0000256" key="4">
    <source>
        <dbReference type="PROSITE-ProRule" id="PRU00134"/>
    </source>
</evidence>
<evidence type="ECO:0000259" key="6">
    <source>
        <dbReference type="PROSITE" id="PS50865"/>
    </source>
</evidence>
<dbReference type="PROSITE" id="PS01360">
    <property type="entry name" value="ZF_MYND_1"/>
    <property type="match status" value="1"/>
</dbReference>
<dbReference type="RefSeq" id="XP_033682407.1">
    <property type="nucleotide sequence ID" value="XM_033822394.1"/>
</dbReference>